<dbReference type="Proteomes" id="UP000260644">
    <property type="component" value="Unassembled WGS sequence"/>
</dbReference>
<proteinExistence type="predicted"/>
<accession>A0A3E1Y7W8</accession>
<reference evidence="2 3" key="1">
    <citation type="submission" date="2018-07" db="EMBL/GenBank/DDBJ databases">
        <title>Chitinophaga K2CV101002-2 sp. nov., isolated from a monsoon evergreen broad-leaved forest soil.</title>
        <authorList>
            <person name="Lv Y."/>
        </authorList>
    </citation>
    <scope>NUCLEOTIDE SEQUENCE [LARGE SCALE GENOMIC DNA]</scope>
    <source>
        <strain evidence="2 3">GDMCC 1.1288</strain>
    </source>
</reference>
<organism evidence="2 3">
    <name type="scientific">Chitinophaga silvatica</name>
    <dbReference type="NCBI Taxonomy" id="2282649"/>
    <lineage>
        <taxon>Bacteria</taxon>
        <taxon>Pseudomonadati</taxon>
        <taxon>Bacteroidota</taxon>
        <taxon>Chitinophagia</taxon>
        <taxon>Chitinophagales</taxon>
        <taxon>Chitinophagaceae</taxon>
        <taxon>Chitinophaga</taxon>
    </lineage>
</organism>
<feature type="chain" id="PRO_5017607280" description="DUF928 domain-containing protein" evidence="1">
    <location>
        <begin position="24"/>
        <end position="367"/>
    </location>
</feature>
<evidence type="ECO:0000256" key="1">
    <source>
        <dbReference type="SAM" id="SignalP"/>
    </source>
</evidence>
<name>A0A3E1Y7W8_9BACT</name>
<dbReference type="AlphaFoldDB" id="A0A3E1Y7W8"/>
<sequence>MNQVKSLFGTVFLTMLISMKLSAQVTMSAQVPAAGIIQQSQLWNIVVNNISNKQATVTIMMRLMDADNGQPVFSGTSRPVVLGAGAKQLQLKDLSPISYEYLSPIADRRENALLPPGKFRVCYSVVVMGDKSMSPQSEDCINFVVEPVAPPQLTSPANTSIVEQPLPHFTWIPPAPLNLFSDLNYDIILVQLFENQSPLEAVQTNIPIYRTSSLRQPFLSYPAGAPALDTGVTYAWMITANNGRQYAAQTDVWTFKMKSVVQEATVDLTGYIELRRSSNQIINCSRAVKCSYVNDAGDAKAAYQIVSLDKTNDVIKYGNVNLSEGTNLIELPLDKGRKLSEGKLYVFRLFSSRNEVWEMKFIYHSIQ</sequence>
<dbReference type="RefSeq" id="WP_116977090.1">
    <property type="nucleotide sequence ID" value="NZ_QPMM01000009.1"/>
</dbReference>
<evidence type="ECO:0000313" key="3">
    <source>
        <dbReference type="Proteomes" id="UP000260644"/>
    </source>
</evidence>
<feature type="signal peptide" evidence="1">
    <location>
        <begin position="1"/>
        <end position="23"/>
    </location>
</feature>
<evidence type="ECO:0008006" key="4">
    <source>
        <dbReference type="Google" id="ProtNLM"/>
    </source>
</evidence>
<keyword evidence="1" id="KW-0732">Signal</keyword>
<comment type="caution">
    <text evidence="2">The sequence shown here is derived from an EMBL/GenBank/DDBJ whole genome shotgun (WGS) entry which is preliminary data.</text>
</comment>
<dbReference type="EMBL" id="QPMM01000009">
    <property type="protein sequence ID" value="RFS21142.1"/>
    <property type="molecule type" value="Genomic_DNA"/>
</dbReference>
<protein>
    <recommendedName>
        <fullName evidence="4">DUF928 domain-containing protein</fullName>
    </recommendedName>
</protein>
<dbReference type="OrthoDB" id="633506at2"/>
<gene>
    <name evidence="2" type="ORF">DVR12_17560</name>
</gene>
<keyword evidence="3" id="KW-1185">Reference proteome</keyword>
<evidence type="ECO:0000313" key="2">
    <source>
        <dbReference type="EMBL" id="RFS21142.1"/>
    </source>
</evidence>